<comment type="function">
    <text evidence="9">Catalyzes the condensation of pantoate with beta-alanine in an ATP-dependent reaction via a pantoyl-adenylate intermediate.</text>
</comment>
<keyword evidence="6 9" id="KW-0547">Nucleotide-binding</keyword>
<dbReference type="InterPro" id="IPR004821">
    <property type="entry name" value="Cyt_trans-like"/>
</dbReference>
<keyword evidence="5 9" id="KW-0566">Pantothenate biosynthesis</keyword>
<dbReference type="Gene3D" id="3.40.50.620">
    <property type="entry name" value="HUPs"/>
    <property type="match status" value="1"/>
</dbReference>
<comment type="miscellaneous">
    <text evidence="9">The reaction proceeds by a bi uni uni bi ping pong mechanism.</text>
</comment>
<accession>A0A3N5BKJ9</accession>
<dbReference type="SUPFAM" id="SSF52374">
    <property type="entry name" value="Nucleotidylyl transferase"/>
    <property type="match status" value="1"/>
</dbReference>
<sequence length="292" mass="33456">MKVITNVSDMHQEVRNLKAQTVGFVPTMGYLHDGHRVLIKHAKEENNIVVVSVFVNPLQFNQSSDLENYPRDFERDRQILERDGVDYVFYPEGNKMYPNPLTINMSIVKRTDVLCGQSRPGHFEGVVMVLSKLFNIVKPNQVYFGIKDAQQVAVVDALIQDLNFDIQLKPVPTKREKDGLAMSSRNVNLEDHERQEASEIYQSLKSVQIFIESSSTWTRQEVIDYVRNYLVKRISGEIDYVDCLSFPELTADISKDDDVIIAVAVYYKRARLIDNIILDCNGKIKYGSESDV</sequence>
<dbReference type="OrthoDB" id="9773087at2"/>
<dbReference type="PANTHER" id="PTHR21299:SF1">
    <property type="entry name" value="PANTOATE--BETA-ALANINE LIGASE"/>
    <property type="match status" value="1"/>
</dbReference>
<comment type="caution">
    <text evidence="10">The sequence shown here is derived from an EMBL/GenBank/DDBJ whole genome shotgun (WGS) entry which is preliminary data.</text>
</comment>
<comment type="subcellular location">
    <subcellularLocation>
        <location evidence="9">Cytoplasm</location>
    </subcellularLocation>
</comment>
<evidence type="ECO:0000256" key="6">
    <source>
        <dbReference type="ARBA" id="ARBA00022741"/>
    </source>
</evidence>
<comment type="catalytic activity">
    <reaction evidence="8 9">
        <text>(R)-pantoate + beta-alanine + ATP = (R)-pantothenate + AMP + diphosphate + H(+)</text>
        <dbReference type="Rhea" id="RHEA:10912"/>
        <dbReference type="ChEBI" id="CHEBI:15378"/>
        <dbReference type="ChEBI" id="CHEBI:15980"/>
        <dbReference type="ChEBI" id="CHEBI:29032"/>
        <dbReference type="ChEBI" id="CHEBI:30616"/>
        <dbReference type="ChEBI" id="CHEBI:33019"/>
        <dbReference type="ChEBI" id="CHEBI:57966"/>
        <dbReference type="ChEBI" id="CHEBI:456215"/>
        <dbReference type="EC" id="6.3.2.1"/>
    </reaction>
</comment>
<dbReference type="InterPro" id="IPR042176">
    <property type="entry name" value="Pantoate_ligase_C"/>
</dbReference>
<feature type="binding site" evidence="9">
    <location>
        <position position="59"/>
    </location>
    <ligand>
        <name>(R)-pantoate</name>
        <dbReference type="ChEBI" id="CHEBI:15980"/>
    </ligand>
</feature>
<proteinExistence type="inferred from homology"/>
<evidence type="ECO:0000256" key="8">
    <source>
        <dbReference type="ARBA" id="ARBA00048258"/>
    </source>
</evidence>
<dbReference type="Gene3D" id="3.30.1300.10">
    <property type="entry name" value="Pantoate-beta-alanine ligase, C-terminal domain"/>
    <property type="match status" value="1"/>
</dbReference>
<keyword evidence="4 9" id="KW-0436">Ligase</keyword>
<feature type="binding site" evidence="9">
    <location>
        <begin position="145"/>
        <end position="148"/>
    </location>
    <ligand>
        <name>ATP</name>
        <dbReference type="ChEBI" id="CHEBI:30616"/>
    </ligand>
</feature>
<dbReference type="UniPathway" id="UPA00028">
    <property type="reaction ID" value="UER00005"/>
</dbReference>
<comment type="pathway">
    <text evidence="1 9">Cofactor biosynthesis; (R)-pantothenate biosynthesis; (R)-pantothenate from (R)-pantoate and beta-alanine: step 1/1.</text>
</comment>
<dbReference type="GO" id="GO:0015940">
    <property type="term" value="P:pantothenate biosynthetic process"/>
    <property type="evidence" value="ECO:0007669"/>
    <property type="project" value="UniProtKB-UniRule"/>
</dbReference>
<evidence type="ECO:0000256" key="2">
    <source>
        <dbReference type="ARBA" id="ARBA00009256"/>
    </source>
</evidence>
<evidence type="ECO:0000256" key="1">
    <source>
        <dbReference type="ARBA" id="ARBA00004990"/>
    </source>
</evidence>
<keyword evidence="11" id="KW-1185">Reference proteome</keyword>
<evidence type="ECO:0000313" key="10">
    <source>
        <dbReference type="EMBL" id="RPF55790.1"/>
    </source>
</evidence>
<organism evidence="10 11">
    <name type="scientific">Aquisalibacillus elongatus</name>
    <dbReference type="NCBI Taxonomy" id="485577"/>
    <lineage>
        <taxon>Bacteria</taxon>
        <taxon>Bacillati</taxon>
        <taxon>Bacillota</taxon>
        <taxon>Bacilli</taxon>
        <taxon>Bacillales</taxon>
        <taxon>Bacillaceae</taxon>
        <taxon>Aquisalibacillus</taxon>
    </lineage>
</organism>
<dbReference type="FunFam" id="3.40.50.620:FF:000013">
    <property type="entry name" value="Pantothenate synthetase"/>
    <property type="match status" value="1"/>
</dbReference>
<feature type="binding site" evidence="9">
    <location>
        <position position="151"/>
    </location>
    <ligand>
        <name>(R)-pantoate</name>
        <dbReference type="ChEBI" id="CHEBI:15980"/>
    </ligand>
</feature>
<name>A0A3N5BKJ9_9BACI</name>
<evidence type="ECO:0000256" key="7">
    <source>
        <dbReference type="ARBA" id="ARBA00022840"/>
    </source>
</evidence>
<dbReference type="NCBIfam" id="TIGR00125">
    <property type="entry name" value="cyt_tran_rel"/>
    <property type="match status" value="1"/>
</dbReference>
<evidence type="ECO:0000256" key="9">
    <source>
        <dbReference type="HAMAP-Rule" id="MF_00158"/>
    </source>
</evidence>
<dbReference type="RefSeq" id="WP_124219714.1">
    <property type="nucleotide sequence ID" value="NZ_RKRF01000007.1"/>
</dbReference>
<evidence type="ECO:0000256" key="5">
    <source>
        <dbReference type="ARBA" id="ARBA00022655"/>
    </source>
</evidence>
<dbReference type="NCBIfam" id="TIGR00018">
    <property type="entry name" value="panC"/>
    <property type="match status" value="1"/>
</dbReference>
<dbReference type="EC" id="6.3.2.1" evidence="9"/>
<dbReference type="HAMAP" id="MF_00158">
    <property type="entry name" value="PanC"/>
    <property type="match status" value="1"/>
</dbReference>
<keyword evidence="7 9" id="KW-0067">ATP-binding</keyword>
<comment type="caution">
    <text evidence="9">Lacks conserved residue(s) required for the propagation of feature annotation.</text>
</comment>
<evidence type="ECO:0000256" key="3">
    <source>
        <dbReference type="ARBA" id="ARBA00022490"/>
    </source>
</evidence>
<feature type="binding site" evidence="9">
    <location>
        <position position="59"/>
    </location>
    <ligand>
        <name>beta-alanine</name>
        <dbReference type="ChEBI" id="CHEBI:57966"/>
    </ligand>
</feature>
<reference evidence="10 11" key="1">
    <citation type="submission" date="2018-11" db="EMBL/GenBank/DDBJ databases">
        <title>Genomic Encyclopedia of Type Strains, Phase IV (KMG-IV): sequencing the most valuable type-strain genomes for metagenomic binning, comparative biology and taxonomic classification.</title>
        <authorList>
            <person name="Goeker M."/>
        </authorList>
    </citation>
    <scope>NUCLEOTIDE SEQUENCE [LARGE SCALE GENOMIC DNA]</scope>
    <source>
        <strain evidence="10 11">DSM 18090</strain>
    </source>
</reference>
<gene>
    <name evidence="9" type="primary">panC</name>
    <name evidence="10" type="ORF">EDC24_0674</name>
</gene>
<evidence type="ECO:0000256" key="4">
    <source>
        <dbReference type="ARBA" id="ARBA00022598"/>
    </source>
</evidence>
<dbReference type="AlphaFoldDB" id="A0A3N5BKJ9"/>
<evidence type="ECO:0000313" key="11">
    <source>
        <dbReference type="Proteomes" id="UP000276443"/>
    </source>
</evidence>
<dbReference type="InterPro" id="IPR003721">
    <property type="entry name" value="Pantoate_ligase"/>
</dbReference>
<feature type="active site" description="Proton donor" evidence="9">
    <location>
        <position position="35"/>
    </location>
</feature>
<dbReference type="Proteomes" id="UP000276443">
    <property type="component" value="Unassembled WGS sequence"/>
</dbReference>
<feature type="binding site" evidence="9">
    <location>
        <begin position="28"/>
        <end position="35"/>
    </location>
    <ligand>
        <name>ATP</name>
        <dbReference type="ChEBI" id="CHEBI:30616"/>
    </ligand>
</feature>
<dbReference type="CDD" id="cd00560">
    <property type="entry name" value="PanC"/>
    <property type="match status" value="1"/>
</dbReference>
<comment type="subunit">
    <text evidence="9">Homodimer.</text>
</comment>
<dbReference type="InterPro" id="IPR014729">
    <property type="entry name" value="Rossmann-like_a/b/a_fold"/>
</dbReference>
<feature type="binding site" evidence="9">
    <location>
        <begin position="182"/>
        <end position="185"/>
    </location>
    <ligand>
        <name>ATP</name>
        <dbReference type="ChEBI" id="CHEBI:30616"/>
    </ligand>
</feature>
<comment type="similarity">
    <text evidence="2 9">Belongs to the pantothenate synthetase family.</text>
</comment>
<keyword evidence="3 9" id="KW-0963">Cytoplasm</keyword>
<dbReference type="GO" id="GO:0005524">
    <property type="term" value="F:ATP binding"/>
    <property type="evidence" value="ECO:0007669"/>
    <property type="project" value="UniProtKB-KW"/>
</dbReference>
<protein>
    <recommendedName>
        <fullName evidence="9">Pantothenate synthetase</fullName>
        <shortName evidence="9">PS</shortName>
        <ecNumber evidence="9">6.3.2.1</ecNumber>
    </recommendedName>
    <alternativeName>
        <fullName evidence="9">Pantoate--beta-alanine ligase</fullName>
    </alternativeName>
    <alternativeName>
        <fullName evidence="9">Pantoate-activating enzyme</fullName>
    </alternativeName>
</protein>
<dbReference type="PANTHER" id="PTHR21299">
    <property type="entry name" value="CYTIDYLATE KINASE/PANTOATE-BETA-ALANINE LIGASE"/>
    <property type="match status" value="1"/>
</dbReference>
<dbReference type="EMBL" id="RKRF01000007">
    <property type="protein sequence ID" value="RPF55790.1"/>
    <property type="molecule type" value="Genomic_DNA"/>
</dbReference>
<dbReference type="GO" id="GO:0004592">
    <property type="term" value="F:pantoate-beta-alanine ligase activity"/>
    <property type="evidence" value="ECO:0007669"/>
    <property type="project" value="UniProtKB-UniRule"/>
</dbReference>
<dbReference type="Pfam" id="PF02569">
    <property type="entry name" value="Pantoate_ligase"/>
    <property type="match status" value="1"/>
</dbReference>
<dbReference type="GO" id="GO:0005829">
    <property type="term" value="C:cytosol"/>
    <property type="evidence" value="ECO:0007669"/>
    <property type="project" value="TreeGrafter"/>
</dbReference>